<dbReference type="InParanoid" id="A0A7J8EFF7"/>
<gene>
    <name evidence="2" type="ORF">HJG59_008874</name>
</gene>
<evidence type="ECO:0000313" key="2">
    <source>
        <dbReference type="EMBL" id="KAF6433812.1"/>
    </source>
</evidence>
<keyword evidence="1" id="KW-0472">Membrane</keyword>
<accession>A0A7J8EFF7</accession>
<keyword evidence="1" id="KW-1133">Transmembrane helix</keyword>
<dbReference type="EMBL" id="JACASF010000014">
    <property type="protein sequence ID" value="KAF6433812.1"/>
    <property type="molecule type" value="Genomic_DNA"/>
</dbReference>
<name>A0A7J8EFF7_MOLMO</name>
<evidence type="ECO:0000313" key="3">
    <source>
        <dbReference type="Proteomes" id="UP000550707"/>
    </source>
</evidence>
<keyword evidence="3" id="KW-1185">Reference proteome</keyword>
<proteinExistence type="predicted"/>
<dbReference type="AlphaFoldDB" id="A0A7J8EFF7"/>
<comment type="caution">
    <text evidence="2">The sequence shown here is derived from an EMBL/GenBank/DDBJ whole genome shotgun (WGS) entry which is preliminary data.</text>
</comment>
<feature type="transmembrane region" description="Helical" evidence="1">
    <location>
        <begin position="107"/>
        <end position="126"/>
    </location>
</feature>
<evidence type="ECO:0000256" key="1">
    <source>
        <dbReference type="SAM" id="Phobius"/>
    </source>
</evidence>
<protein>
    <submittedName>
        <fullName evidence="2">Uncharacterized protein</fullName>
    </submittedName>
</protein>
<dbReference type="Proteomes" id="UP000550707">
    <property type="component" value="Unassembled WGS sequence"/>
</dbReference>
<sequence length="130" mass="15482">MLSLMQRDKVMANCQLSIHNEKTQRGWIVPNARVHLILLPRISGHLLRTHWTLWKTYMITVCLDCSIRQDIPKSFTRKKINLSLSVPKRISRIPYKSNIFSSKSVEFFPLIFFYQILFSTSLWMPFDFYL</sequence>
<organism evidence="2 3">
    <name type="scientific">Molossus molossus</name>
    <name type="common">Pallas' mastiff bat</name>
    <name type="synonym">Vespertilio molossus</name>
    <dbReference type="NCBI Taxonomy" id="27622"/>
    <lineage>
        <taxon>Eukaryota</taxon>
        <taxon>Metazoa</taxon>
        <taxon>Chordata</taxon>
        <taxon>Craniata</taxon>
        <taxon>Vertebrata</taxon>
        <taxon>Euteleostomi</taxon>
        <taxon>Mammalia</taxon>
        <taxon>Eutheria</taxon>
        <taxon>Laurasiatheria</taxon>
        <taxon>Chiroptera</taxon>
        <taxon>Yangochiroptera</taxon>
        <taxon>Molossidae</taxon>
        <taxon>Molossus</taxon>
    </lineage>
</organism>
<reference evidence="2 3" key="1">
    <citation type="journal article" date="2020" name="Nature">
        <title>Six reference-quality genomes reveal evolution of bat adaptations.</title>
        <authorList>
            <person name="Jebb D."/>
            <person name="Huang Z."/>
            <person name="Pippel M."/>
            <person name="Hughes G.M."/>
            <person name="Lavrichenko K."/>
            <person name="Devanna P."/>
            <person name="Winkler S."/>
            <person name="Jermiin L.S."/>
            <person name="Skirmuntt E.C."/>
            <person name="Katzourakis A."/>
            <person name="Burkitt-Gray L."/>
            <person name="Ray D.A."/>
            <person name="Sullivan K.A.M."/>
            <person name="Roscito J.G."/>
            <person name="Kirilenko B.M."/>
            <person name="Davalos L.M."/>
            <person name="Corthals A.P."/>
            <person name="Power M.L."/>
            <person name="Jones G."/>
            <person name="Ransome R.D."/>
            <person name="Dechmann D.K.N."/>
            <person name="Locatelli A.G."/>
            <person name="Puechmaille S.J."/>
            <person name="Fedrigo O."/>
            <person name="Jarvis E.D."/>
            <person name="Hiller M."/>
            <person name="Vernes S.C."/>
            <person name="Myers E.W."/>
            <person name="Teeling E.C."/>
        </authorList>
    </citation>
    <scope>NUCLEOTIDE SEQUENCE [LARGE SCALE GENOMIC DNA]</scope>
    <source>
        <strain evidence="2">MMolMol1</strain>
        <tissue evidence="2">Muscle</tissue>
    </source>
</reference>
<keyword evidence="1" id="KW-0812">Transmembrane</keyword>